<name>A0A1J1I104_9DIPT</name>
<evidence type="ECO:0000313" key="1">
    <source>
        <dbReference type="EMBL" id="CRK94016.1"/>
    </source>
</evidence>
<accession>A0A1J1I104</accession>
<keyword evidence="2" id="KW-1185">Reference proteome</keyword>
<dbReference type="EMBL" id="CVRI01000038">
    <property type="protein sequence ID" value="CRK94016.1"/>
    <property type="molecule type" value="Genomic_DNA"/>
</dbReference>
<reference evidence="1 2" key="1">
    <citation type="submission" date="2015-04" db="EMBL/GenBank/DDBJ databases">
        <authorList>
            <person name="Syromyatnikov M.Y."/>
            <person name="Popov V.N."/>
        </authorList>
    </citation>
    <scope>NUCLEOTIDE SEQUENCE [LARGE SCALE GENOMIC DNA]</scope>
</reference>
<dbReference type="Proteomes" id="UP000183832">
    <property type="component" value="Unassembled WGS sequence"/>
</dbReference>
<proteinExistence type="predicted"/>
<gene>
    <name evidence="1" type="ORF">CLUMA_CG007541</name>
</gene>
<protein>
    <submittedName>
        <fullName evidence="1">CLUMA_CG007541, isoform A</fullName>
    </submittedName>
</protein>
<dbReference type="AlphaFoldDB" id="A0A1J1I104"/>
<evidence type="ECO:0000313" key="2">
    <source>
        <dbReference type="Proteomes" id="UP000183832"/>
    </source>
</evidence>
<sequence length="163" mass="19356">MKCKHHRSVVYLSRSERLKGFSKLKSQISTDPLPMFISFCFRLSILKYISVLSLYDIFKSEPLLHAALSFSFGATSHKLLHDDISYERFNGLNEKFKNNDDQNGKCWKEKQTNTRDRKKNRIWVSFLCCAATPEWLQLRAKERKKLFYCFMLKQTLKRSMNIK</sequence>
<organism evidence="1 2">
    <name type="scientific">Clunio marinus</name>
    <dbReference type="NCBI Taxonomy" id="568069"/>
    <lineage>
        <taxon>Eukaryota</taxon>
        <taxon>Metazoa</taxon>
        <taxon>Ecdysozoa</taxon>
        <taxon>Arthropoda</taxon>
        <taxon>Hexapoda</taxon>
        <taxon>Insecta</taxon>
        <taxon>Pterygota</taxon>
        <taxon>Neoptera</taxon>
        <taxon>Endopterygota</taxon>
        <taxon>Diptera</taxon>
        <taxon>Nematocera</taxon>
        <taxon>Chironomoidea</taxon>
        <taxon>Chironomidae</taxon>
        <taxon>Clunio</taxon>
    </lineage>
</organism>